<gene>
    <name evidence="7" type="ORF">C4F49_18010</name>
</gene>
<dbReference type="EMBL" id="PRDK01000010">
    <property type="protein sequence ID" value="MBE8715566.1"/>
    <property type="molecule type" value="Genomic_DNA"/>
</dbReference>
<dbReference type="AlphaFoldDB" id="A0A928V246"/>
<dbReference type="RefSeq" id="WP_196935156.1">
    <property type="nucleotide sequence ID" value="NZ_MU158698.1"/>
</dbReference>
<evidence type="ECO:0000256" key="3">
    <source>
        <dbReference type="ARBA" id="ARBA00022840"/>
    </source>
</evidence>
<dbReference type="CDD" id="cd03255">
    <property type="entry name" value="ABC_MJ0796_LolCDE_FtsE"/>
    <property type="match status" value="1"/>
</dbReference>
<proteinExistence type="inferred from homology"/>
<keyword evidence="8" id="KW-1185">Reference proteome</keyword>
<dbReference type="InterPro" id="IPR003439">
    <property type="entry name" value="ABC_transporter-like_ATP-bd"/>
</dbReference>
<dbReference type="PANTHER" id="PTHR42798">
    <property type="entry name" value="LIPOPROTEIN-RELEASING SYSTEM ATP-BINDING PROTEIN LOLD"/>
    <property type="match status" value="1"/>
</dbReference>
<evidence type="ECO:0000256" key="1">
    <source>
        <dbReference type="ARBA" id="ARBA00022448"/>
    </source>
</evidence>
<evidence type="ECO:0000256" key="5">
    <source>
        <dbReference type="ARBA" id="ARBA00038388"/>
    </source>
</evidence>
<dbReference type="InterPro" id="IPR003593">
    <property type="entry name" value="AAA+_ATPase"/>
</dbReference>
<keyword evidence="4" id="KW-1278">Translocase</keyword>
<evidence type="ECO:0000313" key="8">
    <source>
        <dbReference type="Proteomes" id="UP000616201"/>
    </source>
</evidence>
<dbReference type="SMART" id="SM00382">
    <property type="entry name" value="AAA"/>
    <property type="match status" value="1"/>
</dbReference>
<evidence type="ECO:0000256" key="4">
    <source>
        <dbReference type="ARBA" id="ARBA00022967"/>
    </source>
</evidence>
<organism evidence="7 8">
    <name type="scientific">Sphingobacterium hungaricum</name>
    <dbReference type="NCBI Taxonomy" id="2082723"/>
    <lineage>
        <taxon>Bacteria</taxon>
        <taxon>Pseudomonadati</taxon>
        <taxon>Bacteroidota</taxon>
        <taxon>Sphingobacteriia</taxon>
        <taxon>Sphingobacteriales</taxon>
        <taxon>Sphingobacteriaceae</taxon>
        <taxon>Sphingobacterium</taxon>
    </lineage>
</organism>
<dbReference type="Proteomes" id="UP000616201">
    <property type="component" value="Unassembled WGS sequence"/>
</dbReference>
<dbReference type="InterPro" id="IPR017911">
    <property type="entry name" value="MacB-like_ATP-bd"/>
</dbReference>
<accession>A0A928V246</accession>
<dbReference type="Gene3D" id="3.40.50.300">
    <property type="entry name" value="P-loop containing nucleotide triphosphate hydrolases"/>
    <property type="match status" value="1"/>
</dbReference>
<dbReference type="InterPro" id="IPR027417">
    <property type="entry name" value="P-loop_NTPase"/>
</dbReference>
<evidence type="ECO:0000259" key="6">
    <source>
        <dbReference type="PROSITE" id="PS50893"/>
    </source>
</evidence>
<reference evidence="7" key="1">
    <citation type="submission" date="2018-02" db="EMBL/GenBank/DDBJ databases">
        <authorList>
            <person name="Vasarhelyi B.M."/>
            <person name="Deshmukh S."/>
            <person name="Balint B."/>
            <person name="Kukolya J."/>
        </authorList>
    </citation>
    <scope>NUCLEOTIDE SEQUENCE</scope>
    <source>
        <strain evidence="7">KB22</strain>
    </source>
</reference>
<dbReference type="PANTHER" id="PTHR42798:SF2">
    <property type="entry name" value="ABC TRANSPORTER ATP-BINDING PROTEIN MG467-RELATED"/>
    <property type="match status" value="1"/>
</dbReference>
<name>A0A928V246_9SPHI</name>
<dbReference type="GO" id="GO:0022857">
    <property type="term" value="F:transmembrane transporter activity"/>
    <property type="evidence" value="ECO:0007669"/>
    <property type="project" value="UniProtKB-ARBA"/>
</dbReference>
<sequence length="219" mass="24545">MIELKNIYKWYNLGSNRSFVLKDVSLKIDQGDFISIMGPSGSGKSTLLNVIGLLDEPNEGEYFFQDENIYQLKPNKRKQVFQGNMGFVFQSYHLIDELTVAENIETSLIYKDYSGKERRAIVGDLLDRFNMVGKKDLFPNQLSGGQQQIVGIARAISASPKLLLADEPTGNLNSQQGEEIMELFTTLNKEGVTIVQVTHSQKNAAYGNKIVNMLDGQLK</sequence>
<dbReference type="Pfam" id="PF00005">
    <property type="entry name" value="ABC_tran"/>
    <property type="match status" value="1"/>
</dbReference>
<dbReference type="GO" id="GO:0016887">
    <property type="term" value="F:ATP hydrolysis activity"/>
    <property type="evidence" value="ECO:0007669"/>
    <property type="project" value="InterPro"/>
</dbReference>
<keyword evidence="3 7" id="KW-0067">ATP-binding</keyword>
<feature type="domain" description="ABC transporter" evidence="6">
    <location>
        <begin position="2"/>
        <end position="219"/>
    </location>
</feature>
<keyword evidence="1" id="KW-0813">Transport</keyword>
<comment type="similarity">
    <text evidence="5">Belongs to the ABC transporter superfamily. Macrolide exporter (TC 3.A.1.122) family.</text>
</comment>
<evidence type="ECO:0000313" key="7">
    <source>
        <dbReference type="EMBL" id="MBE8715566.1"/>
    </source>
</evidence>
<dbReference type="SUPFAM" id="SSF52540">
    <property type="entry name" value="P-loop containing nucleoside triphosphate hydrolases"/>
    <property type="match status" value="1"/>
</dbReference>
<protein>
    <submittedName>
        <fullName evidence="7">Phosphonate ABC transporter ATP-binding protein</fullName>
    </submittedName>
</protein>
<dbReference type="PROSITE" id="PS50893">
    <property type="entry name" value="ABC_TRANSPORTER_2"/>
    <property type="match status" value="1"/>
</dbReference>
<evidence type="ECO:0000256" key="2">
    <source>
        <dbReference type="ARBA" id="ARBA00022741"/>
    </source>
</evidence>
<dbReference type="FunFam" id="3.40.50.300:FF:000032">
    <property type="entry name" value="Export ABC transporter ATP-binding protein"/>
    <property type="match status" value="1"/>
</dbReference>
<keyword evidence="2" id="KW-0547">Nucleotide-binding</keyword>
<dbReference type="GO" id="GO:0005524">
    <property type="term" value="F:ATP binding"/>
    <property type="evidence" value="ECO:0007669"/>
    <property type="project" value="UniProtKB-KW"/>
</dbReference>
<comment type="caution">
    <text evidence="7">The sequence shown here is derived from an EMBL/GenBank/DDBJ whole genome shotgun (WGS) entry which is preliminary data.</text>
</comment>
<dbReference type="GO" id="GO:0098796">
    <property type="term" value="C:membrane protein complex"/>
    <property type="evidence" value="ECO:0007669"/>
    <property type="project" value="UniProtKB-ARBA"/>
</dbReference>